<feature type="compositionally biased region" description="Polar residues" evidence="1">
    <location>
        <begin position="375"/>
        <end position="388"/>
    </location>
</feature>
<gene>
    <name evidence="3" type="primary">Cbn-set-5</name>
    <name evidence="3" type="ORF">CAEBREN_24885</name>
</gene>
<dbReference type="Pfam" id="PF04435">
    <property type="entry name" value="SPK"/>
    <property type="match status" value="1"/>
</dbReference>
<feature type="compositionally biased region" description="Basic and acidic residues" evidence="1">
    <location>
        <begin position="308"/>
        <end position="323"/>
    </location>
</feature>
<dbReference type="OMA" id="NRITEYK"/>
<feature type="compositionally biased region" description="Basic and acidic residues" evidence="1">
    <location>
        <begin position="171"/>
        <end position="199"/>
    </location>
</feature>
<dbReference type="InterPro" id="IPR053315">
    <property type="entry name" value="Peptidase_C14A"/>
</dbReference>
<sequence>MASNELDCWKTDLYIEEYIELMNFLIERTKDVESPLSINQLAKEFKEKSGSSQTISCLFYRIRTLREKAAELDTIDTATKVRMMFALSASIDEDFLKELRVNSHVEVDGKNRITEYKAKDGRLEFEGDHSGSAKRRSRSKKMVSEKSQNASPKTSGSVKRAAAEVPNSSKRAKDSSPARSMKSEDRAPDDSDRIPESKPRKLVCRFSSNAPSSRVQQLLQPEKQSKTRSDKSQKDSDDGSQDSMLKTPGSVQRSAPEVPNSSKKAKDSSPAGSMKPEDHAPNDSAGIPESGVREPPNSKIQQLLQPEPQKKMVTEKSQDDSADRSMNPVPENPESVKRAATEVPNLSEKAKDSSSARSKKSKDHAPDDSARTPESGASEQSSSKTPNPGIQLPRQPFPETPRARTRQEAPVFRGAPSTPGGDIPQEKPIKTEPGLDDGYTPRIKLLEAIQSLVLSLDMPSLSPLLTRIEEKLRELSSNDKIPNDEMVAALELLVVKIANDSVSNLPETVESVSLSHLLCYLKSLILNSKLEGLENLLEKIKRRIKNPSTKDKMIPVEKVTSTLQPILDVIGF</sequence>
<evidence type="ECO:0000256" key="1">
    <source>
        <dbReference type="SAM" id="MobiDB-lite"/>
    </source>
</evidence>
<proteinExistence type="predicted"/>
<dbReference type="PANTHER" id="PTHR23362">
    <property type="entry name" value="L-PLASTIN-RELATED"/>
    <property type="match status" value="1"/>
</dbReference>
<dbReference type="HOGENOM" id="CLU_032754_0_0_1"/>
<dbReference type="EMBL" id="GL379880">
    <property type="protein sequence ID" value="EGT60029.1"/>
    <property type="molecule type" value="Genomic_DNA"/>
</dbReference>
<accession>G0NGG3</accession>
<evidence type="ECO:0000313" key="4">
    <source>
        <dbReference type="Proteomes" id="UP000008068"/>
    </source>
</evidence>
<dbReference type="AlphaFoldDB" id="G0NGG3"/>
<feature type="region of interest" description="Disordered" evidence="1">
    <location>
        <begin position="124"/>
        <end position="436"/>
    </location>
</feature>
<reference evidence="4" key="1">
    <citation type="submission" date="2011-07" db="EMBL/GenBank/DDBJ databases">
        <authorList>
            <consortium name="Caenorhabditis brenneri Sequencing and Analysis Consortium"/>
            <person name="Wilson R.K."/>
        </authorList>
    </citation>
    <scope>NUCLEOTIDE SEQUENCE [LARGE SCALE GENOMIC DNA]</scope>
    <source>
        <strain evidence="4">PB2801</strain>
    </source>
</reference>
<feature type="compositionally biased region" description="Basic residues" evidence="1">
    <location>
        <begin position="132"/>
        <end position="141"/>
    </location>
</feature>
<dbReference type="SMART" id="SM00583">
    <property type="entry name" value="SPK"/>
    <property type="match status" value="1"/>
</dbReference>
<keyword evidence="4" id="KW-1185">Reference proteome</keyword>
<name>G0NGG3_CAEBE</name>
<dbReference type="InterPro" id="IPR006570">
    <property type="entry name" value="SPK_dom"/>
</dbReference>
<dbReference type="Proteomes" id="UP000008068">
    <property type="component" value="Unassembled WGS sequence"/>
</dbReference>
<protein>
    <submittedName>
        <fullName evidence="3">CBN-SET-5 protein</fullName>
    </submittedName>
</protein>
<feature type="compositionally biased region" description="Polar residues" evidence="1">
    <location>
        <begin position="206"/>
        <end position="219"/>
    </location>
</feature>
<dbReference type="eggNOG" id="ENOG502TJPS">
    <property type="taxonomic scope" value="Eukaryota"/>
</dbReference>
<evidence type="ECO:0000313" key="3">
    <source>
        <dbReference type="EMBL" id="EGT60029.1"/>
    </source>
</evidence>
<feature type="domain" description="SPK" evidence="2">
    <location>
        <begin position="17"/>
        <end position="127"/>
    </location>
</feature>
<feature type="compositionally biased region" description="Polar residues" evidence="1">
    <location>
        <begin position="148"/>
        <end position="157"/>
    </location>
</feature>
<dbReference type="InParanoid" id="G0NGG3"/>
<feature type="compositionally biased region" description="Basic and acidic residues" evidence="1">
    <location>
        <begin position="223"/>
        <end position="237"/>
    </location>
</feature>
<evidence type="ECO:0000259" key="2">
    <source>
        <dbReference type="SMART" id="SM00583"/>
    </source>
</evidence>
<organism evidence="4">
    <name type="scientific">Caenorhabditis brenneri</name>
    <name type="common">Nematode worm</name>
    <dbReference type="NCBI Taxonomy" id="135651"/>
    <lineage>
        <taxon>Eukaryota</taxon>
        <taxon>Metazoa</taxon>
        <taxon>Ecdysozoa</taxon>
        <taxon>Nematoda</taxon>
        <taxon>Chromadorea</taxon>
        <taxon>Rhabditida</taxon>
        <taxon>Rhabditina</taxon>
        <taxon>Rhabditomorpha</taxon>
        <taxon>Rhabditoidea</taxon>
        <taxon>Rhabditidae</taxon>
        <taxon>Peloderinae</taxon>
        <taxon>Caenorhabditis</taxon>
    </lineage>
</organism>
<dbReference type="FunCoup" id="G0NGG3">
    <property type="interactions" value="2112"/>
</dbReference>